<protein>
    <submittedName>
        <fullName evidence="2">Uncharacterized protein</fullName>
    </submittedName>
</protein>
<dbReference type="Proteomes" id="UP000558475">
    <property type="component" value="Unassembled WGS sequence"/>
</dbReference>
<reference evidence="3 6" key="2">
    <citation type="submission" date="2020-04" db="EMBL/GenBank/DDBJ databases">
        <title>Whole genome sequencing of clinical and environmental type strains of Ochrobactrum.</title>
        <authorList>
            <person name="Dharne M."/>
        </authorList>
    </citation>
    <scope>NUCLEOTIDE SEQUENCE [LARGE SCALE GENOMIC DNA]</scope>
    <source>
        <strain evidence="3 6">DSM 13340</strain>
    </source>
</reference>
<dbReference type="EMBL" id="WBVX01000002">
    <property type="protein sequence ID" value="KAB2689692.1"/>
    <property type="molecule type" value="Genomic_DNA"/>
</dbReference>
<evidence type="ECO:0000313" key="1">
    <source>
        <dbReference type="EMBL" id="KAB2666767.1"/>
    </source>
</evidence>
<dbReference type="Proteomes" id="UP000430843">
    <property type="component" value="Unassembled WGS sequence"/>
</dbReference>
<evidence type="ECO:0000313" key="2">
    <source>
        <dbReference type="EMBL" id="KAB2689692.1"/>
    </source>
</evidence>
<keyword evidence="4" id="KW-1185">Reference proteome</keyword>
<dbReference type="EMBL" id="JAAXZB010000001">
    <property type="protein sequence ID" value="NKW10258.1"/>
    <property type="molecule type" value="Genomic_DNA"/>
</dbReference>
<dbReference type="AlphaFoldDB" id="A0A6L3YVU5"/>
<proteinExistence type="predicted"/>
<comment type="caution">
    <text evidence="2">The sequence shown here is derived from an EMBL/GenBank/DDBJ whole genome shotgun (WGS) entry which is preliminary data.</text>
</comment>
<sequence length="96" mass="10742">MPIQRLSVTTVVPSRRDPYKYISFTLETEAESFDDVFEKLAEDGCLKGHRIQTNEIADGTRVAVERTPHIVGLNGIAVICPVHFDYVYSQEISADA</sequence>
<dbReference type="EMBL" id="WBWA01000002">
    <property type="protein sequence ID" value="KAB2666767.1"/>
    <property type="molecule type" value="Genomic_DNA"/>
</dbReference>
<evidence type="ECO:0000313" key="6">
    <source>
        <dbReference type="Proteomes" id="UP000558475"/>
    </source>
</evidence>
<gene>
    <name evidence="1" type="ORF">F9K91_02175</name>
    <name evidence="2" type="ORF">F9L08_03265</name>
    <name evidence="3" type="ORF">HGG76_15055</name>
</gene>
<evidence type="ECO:0000313" key="5">
    <source>
        <dbReference type="Proteomes" id="UP000481643"/>
    </source>
</evidence>
<reference evidence="4 5" key="1">
    <citation type="submission" date="2019-09" db="EMBL/GenBank/DDBJ databases">
        <title>Taxonomic organization of the family Brucellaceae based on a phylogenomic approach.</title>
        <authorList>
            <person name="Leclercq S."/>
            <person name="Cloeckaert A."/>
            <person name="Zygmunt M.S."/>
        </authorList>
    </citation>
    <scope>NUCLEOTIDE SEQUENCE [LARGE SCALE GENOMIC DNA]</scope>
    <source>
        <strain evidence="1 4">LMG 18957</strain>
        <strain evidence="2 5">WS1830</strain>
    </source>
</reference>
<organism evidence="2 5">
    <name type="scientific">Brucella tritici</name>
    <dbReference type="NCBI Taxonomy" id="94626"/>
    <lineage>
        <taxon>Bacteria</taxon>
        <taxon>Pseudomonadati</taxon>
        <taxon>Pseudomonadota</taxon>
        <taxon>Alphaproteobacteria</taxon>
        <taxon>Hyphomicrobiales</taxon>
        <taxon>Brucellaceae</taxon>
        <taxon>Brucella/Ochrobactrum group</taxon>
        <taxon>Brucella</taxon>
    </lineage>
</organism>
<dbReference type="RefSeq" id="WP_151651071.1">
    <property type="nucleotide sequence ID" value="NZ_WBVX01000002.1"/>
</dbReference>
<accession>A0A6L3YVU5</accession>
<evidence type="ECO:0000313" key="4">
    <source>
        <dbReference type="Proteomes" id="UP000430843"/>
    </source>
</evidence>
<dbReference type="Proteomes" id="UP000481643">
    <property type="component" value="Unassembled WGS sequence"/>
</dbReference>
<evidence type="ECO:0000313" key="3">
    <source>
        <dbReference type="EMBL" id="NKW10258.1"/>
    </source>
</evidence>
<name>A0A6L3YVU5_9HYPH</name>